<reference evidence="4" key="1">
    <citation type="journal article" date="2019" name="Int. J. Syst. Evol. Microbiol.">
        <title>The Global Catalogue of Microorganisms (GCM) 10K type strain sequencing project: providing services to taxonomists for standard genome sequencing and annotation.</title>
        <authorList>
            <consortium name="The Broad Institute Genomics Platform"/>
            <consortium name="The Broad Institute Genome Sequencing Center for Infectious Disease"/>
            <person name="Wu L."/>
            <person name="Ma J."/>
        </authorList>
    </citation>
    <scope>NUCLEOTIDE SEQUENCE [LARGE SCALE GENOMIC DNA]</scope>
    <source>
        <strain evidence="4">CGMCC 1.12606</strain>
    </source>
</reference>
<keyword evidence="1" id="KW-0472">Membrane</keyword>
<keyword evidence="4" id="KW-1185">Reference proteome</keyword>
<keyword evidence="1" id="KW-1133">Transmembrane helix</keyword>
<feature type="transmembrane region" description="Helical" evidence="1">
    <location>
        <begin position="33"/>
        <end position="53"/>
    </location>
</feature>
<evidence type="ECO:0000259" key="2">
    <source>
        <dbReference type="Pfam" id="PF13239"/>
    </source>
</evidence>
<keyword evidence="3" id="KW-0808">Transferase</keyword>
<evidence type="ECO:0000313" key="4">
    <source>
        <dbReference type="Proteomes" id="UP000625780"/>
    </source>
</evidence>
<dbReference type="InterPro" id="IPR025698">
    <property type="entry name" value="2TM_dom"/>
</dbReference>
<accession>A0ABQ1R589</accession>
<evidence type="ECO:0000313" key="3">
    <source>
        <dbReference type="EMBL" id="GGD58656.1"/>
    </source>
</evidence>
<name>A0ABQ1R589_9FLAO</name>
<dbReference type="EMBL" id="BMFH01000002">
    <property type="protein sequence ID" value="GGD58656.1"/>
    <property type="molecule type" value="Genomic_DNA"/>
</dbReference>
<feature type="transmembrane region" description="Helical" evidence="1">
    <location>
        <begin position="65"/>
        <end position="86"/>
    </location>
</feature>
<feature type="domain" description="2TM" evidence="2">
    <location>
        <begin position="21"/>
        <end position="106"/>
    </location>
</feature>
<proteinExistence type="predicted"/>
<keyword evidence="3" id="KW-0418">Kinase</keyword>
<sequence length="116" mass="13943">MGIALKTQVMEQKRPEDEKFKKAKKKVEELKGFYIHLSVYIVINSFILLNLLIRSWDGSEHFWQFGTFFTPFFWGIGLAFHGFKVFDYNPILGKKWEEKQIKKFIEKDKRDASKYR</sequence>
<dbReference type="Pfam" id="PF13239">
    <property type="entry name" value="2TM"/>
    <property type="match status" value="1"/>
</dbReference>
<comment type="caution">
    <text evidence="3">The sequence shown here is derived from an EMBL/GenBank/DDBJ whole genome shotgun (WGS) entry which is preliminary data.</text>
</comment>
<protein>
    <submittedName>
        <fullName evidence="3">Histidine kinase</fullName>
    </submittedName>
</protein>
<organism evidence="3 4">
    <name type="scientific">Muriicola marianensis</name>
    <dbReference type="NCBI Taxonomy" id="1324801"/>
    <lineage>
        <taxon>Bacteria</taxon>
        <taxon>Pseudomonadati</taxon>
        <taxon>Bacteroidota</taxon>
        <taxon>Flavobacteriia</taxon>
        <taxon>Flavobacteriales</taxon>
        <taxon>Flavobacteriaceae</taxon>
        <taxon>Muriicola</taxon>
    </lineage>
</organism>
<dbReference type="GO" id="GO:0016301">
    <property type="term" value="F:kinase activity"/>
    <property type="evidence" value="ECO:0007669"/>
    <property type="project" value="UniProtKB-KW"/>
</dbReference>
<dbReference type="Proteomes" id="UP000625780">
    <property type="component" value="Unassembled WGS sequence"/>
</dbReference>
<keyword evidence="1" id="KW-0812">Transmembrane</keyword>
<gene>
    <name evidence="3" type="ORF">GCM10011361_26280</name>
</gene>
<evidence type="ECO:0000256" key="1">
    <source>
        <dbReference type="SAM" id="Phobius"/>
    </source>
</evidence>